<organism evidence="1 2">
    <name type="scientific">Lichenicola cladoniae</name>
    <dbReference type="NCBI Taxonomy" id="1484109"/>
    <lineage>
        <taxon>Bacteria</taxon>
        <taxon>Pseudomonadati</taxon>
        <taxon>Pseudomonadota</taxon>
        <taxon>Alphaproteobacteria</taxon>
        <taxon>Acetobacterales</taxon>
        <taxon>Acetobacteraceae</taxon>
        <taxon>Lichenicola</taxon>
    </lineage>
</organism>
<name>A0A6M8HZZ2_9PROT</name>
<reference evidence="1 2" key="1">
    <citation type="journal article" date="2014" name="World J. Microbiol. Biotechnol.">
        <title>Biodiversity and physiological characteristics of Antarctic and Arctic lichens-associated bacteria.</title>
        <authorList>
            <person name="Lee Y.M."/>
            <person name="Kim E.H."/>
            <person name="Lee H.K."/>
            <person name="Hong S.G."/>
        </authorList>
    </citation>
    <scope>NUCLEOTIDE SEQUENCE [LARGE SCALE GENOMIC DNA]</scope>
    <source>
        <strain evidence="1 2">PAMC 26569</strain>
        <plasmid evidence="1">unnamed4</plasmid>
    </source>
</reference>
<geneLocation type="plasmid" evidence="1 2">
    <name>unnamed4</name>
</geneLocation>
<proteinExistence type="predicted"/>
<protein>
    <submittedName>
        <fullName evidence="1">Uncharacterized protein</fullName>
    </submittedName>
</protein>
<gene>
    <name evidence="1" type="ORF">HN018_26895</name>
</gene>
<keyword evidence="2" id="KW-1185">Reference proteome</keyword>
<dbReference type="KEGG" id="lck:HN018_26895"/>
<evidence type="ECO:0000313" key="1">
    <source>
        <dbReference type="EMBL" id="QKE93757.1"/>
    </source>
</evidence>
<dbReference type="EMBL" id="CP053711">
    <property type="protein sequence ID" value="QKE93757.1"/>
    <property type="molecule type" value="Genomic_DNA"/>
</dbReference>
<keyword evidence="1" id="KW-0614">Plasmid</keyword>
<sequence length="65" mass="7048">MNYRQAANLMIKKHGRNARQLAMKRAAELRAKGELATAAIWVKVSDEVAAQQAALDGGIRALMGL</sequence>
<accession>A0A6M8HZZ2</accession>
<dbReference type="AlphaFoldDB" id="A0A6M8HZZ2"/>
<dbReference type="Proteomes" id="UP000500767">
    <property type="component" value="Plasmid unnamed4"/>
</dbReference>
<dbReference type="RefSeq" id="WP_171837645.1">
    <property type="nucleotide sequence ID" value="NZ_CP053711.1"/>
</dbReference>
<evidence type="ECO:0000313" key="2">
    <source>
        <dbReference type="Proteomes" id="UP000500767"/>
    </source>
</evidence>